<evidence type="ECO:0000313" key="2">
    <source>
        <dbReference type="Proteomes" id="UP000826656"/>
    </source>
</evidence>
<dbReference type="PANTHER" id="PTHR23099">
    <property type="entry name" value="TRANSCRIPTIONAL REGULATOR"/>
    <property type="match status" value="1"/>
</dbReference>
<name>A0ABQ7V2V8_SOLTU</name>
<gene>
    <name evidence="1" type="ORF">KY290_021907</name>
</gene>
<dbReference type="PANTHER" id="PTHR23099:SF0">
    <property type="entry name" value="GERM CELL NUCLEAR ACIDIC PROTEIN"/>
    <property type="match status" value="1"/>
</dbReference>
<accession>A0ABQ7V2V8</accession>
<proteinExistence type="predicted"/>
<keyword evidence="2" id="KW-1185">Reference proteome</keyword>
<dbReference type="Proteomes" id="UP000826656">
    <property type="component" value="Unassembled WGS sequence"/>
</dbReference>
<dbReference type="EMBL" id="JAIVGD010000015">
    <property type="protein sequence ID" value="KAH0758414.1"/>
    <property type="molecule type" value="Genomic_DNA"/>
</dbReference>
<sequence>MLVVLTISNPSTHLKSQKKGSKLDEAQIRIYFPKLGKIKPVSFRGSGKHKYSFQRVEVPSLPIHFCDCEEHSVTTYADKQKSLYNYDSKDGGMDENELNIMKIVLNRIFERDNYSEKTLDILNYLRKFKAQMAQLIMTRI</sequence>
<protein>
    <submittedName>
        <fullName evidence="1">Uncharacterized protein</fullName>
    </submittedName>
</protein>
<reference evidence="1 2" key="1">
    <citation type="journal article" date="2021" name="bioRxiv">
        <title>Chromosome-scale and haplotype-resolved genome assembly of a tetraploid potato cultivar.</title>
        <authorList>
            <person name="Sun H."/>
            <person name="Jiao W.-B."/>
            <person name="Krause K."/>
            <person name="Campoy J.A."/>
            <person name="Goel M."/>
            <person name="Folz-Donahue K."/>
            <person name="Kukat C."/>
            <person name="Huettel B."/>
            <person name="Schneeberger K."/>
        </authorList>
    </citation>
    <scope>NUCLEOTIDE SEQUENCE [LARGE SCALE GENOMIC DNA]</scope>
    <source>
        <strain evidence="1">SolTubOtavaFocal</strain>
        <tissue evidence="1">Leaves</tissue>
    </source>
</reference>
<evidence type="ECO:0000313" key="1">
    <source>
        <dbReference type="EMBL" id="KAH0758414.1"/>
    </source>
</evidence>
<comment type="caution">
    <text evidence="1">The sequence shown here is derived from an EMBL/GenBank/DDBJ whole genome shotgun (WGS) entry which is preliminary data.</text>
</comment>
<organism evidence="1 2">
    <name type="scientific">Solanum tuberosum</name>
    <name type="common">Potato</name>
    <dbReference type="NCBI Taxonomy" id="4113"/>
    <lineage>
        <taxon>Eukaryota</taxon>
        <taxon>Viridiplantae</taxon>
        <taxon>Streptophyta</taxon>
        <taxon>Embryophyta</taxon>
        <taxon>Tracheophyta</taxon>
        <taxon>Spermatophyta</taxon>
        <taxon>Magnoliopsida</taxon>
        <taxon>eudicotyledons</taxon>
        <taxon>Gunneridae</taxon>
        <taxon>Pentapetalae</taxon>
        <taxon>asterids</taxon>
        <taxon>lamiids</taxon>
        <taxon>Solanales</taxon>
        <taxon>Solanaceae</taxon>
        <taxon>Solanoideae</taxon>
        <taxon>Solaneae</taxon>
        <taxon>Solanum</taxon>
    </lineage>
</organism>